<evidence type="ECO:0000313" key="2">
    <source>
        <dbReference type="EMBL" id="SZX71411.1"/>
    </source>
</evidence>
<reference evidence="3 4" key="1">
    <citation type="submission" date="2016-10" db="EMBL/GenBank/DDBJ databases">
        <authorList>
            <person name="Cai Z."/>
        </authorList>
    </citation>
    <scope>NUCLEOTIDE SEQUENCE [LARGE SCALE GENOMIC DNA]</scope>
</reference>
<evidence type="ECO:0000313" key="4">
    <source>
        <dbReference type="Proteomes" id="UP000256970"/>
    </source>
</evidence>
<dbReference type="EMBL" id="FNXT01001050">
    <property type="protein sequence ID" value="SZX71411.1"/>
    <property type="molecule type" value="Genomic_DNA"/>
</dbReference>
<dbReference type="AlphaFoldDB" id="A0A383W748"/>
<name>A0A383W748_TETOB</name>
<evidence type="ECO:0000256" key="1">
    <source>
        <dbReference type="SAM" id="MobiDB-lite"/>
    </source>
</evidence>
<feature type="compositionally biased region" description="Low complexity" evidence="1">
    <location>
        <begin position="25"/>
        <end position="38"/>
    </location>
</feature>
<evidence type="ECO:0000313" key="3">
    <source>
        <dbReference type="EMBL" id="SZX73458.1"/>
    </source>
</evidence>
<organism evidence="3 4">
    <name type="scientific">Tetradesmus obliquus</name>
    <name type="common">Green alga</name>
    <name type="synonym">Acutodesmus obliquus</name>
    <dbReference type="NCBI Taxonomy" id="3088"/>
    <lineage>
        <taxon>Eukaryota</taxon>
        <taxon>Viridiplantae</taxon>
        <taxon>Chlorophyta</taxon>
        <taxon>core chlorophytes</taxon>
        <taxon>Chlorophyceae</taxon>
        <taxon>CS clade</taxon>
        <taxon>Sphaeropleales</taxon>
        <taxon>Scenedesmaceae</taxon>
        <taxon>Tetradesmus</taxon>
    </lineage>
</organism>
<protein>
    <submittedName>
        <fullName evidence="3">Uncharacterized protein</fullName>
    </submittedName>
</protein>
<feature type="region of interest" description="Disordered" evidence="1">
    <location>
        <begin position="25"/>
        <end position="51"/>
    </location>
</feature>
<dbReference type="Proteomes" id="UP000256970">
    <property type="component" value="Unassembled WGS sequence"/>
</dbReference>
<keyword evidence="4" id="KW-1185">Reference proteome</keyword>
<accession>A0A383W748</accession>
<proteinExistence type="predicted"/>
<dbReference type="EMBL" id="FNXT01001192">
    <property type="protein sequence ID" value="SZX73458.1"/>
    <property type="molecule type" value="Genomic_DNA"/>
</dbReference>
<sequence>MPEWLQSKLSHWPKHMAAERAASQLQQQQQQRSLQLSSPGSAVVGRSQTEAATTSSGVSCGRLAWSDGGCQAGSTEAGQAGGDCCNTAVRQAFDARKHSPGRTQPFEAFAKPVVISMSVGRRSSSSSSPACSRQLAFRLGAGAAPQLGALHGHETAAWCCCCCC</sequence>
<gene>
    <name evidence="2" type="ORF">BQ4739_LOCUS11562</name>
    <name evidence="3" type="ORF">BQ4739_LOCUS13732</name>
</gene>